<dbReference type="SUPFAM" id="SSF46785">
    <property type="entry name" value="Winged helix' DNA-binding domain"/>
    <property type="match status" value="1"/>
</dbReference>
<dbReference type="SMART" id="SM00420">
    <property type="entry name" value="HTH_DEOR"/>
    <property type="match status" value="1"/>
</dbReference>
<keyword evidence="6" id="KW-1185">Reference proteome</keyword>
<dbReference type="InterPro" id="IPR050313">
    <property type="entry name" value="Carb_Metab_HTH_regulators"/>
</dbReference>
<dbReference type="PANTHER" id="PTHR30363">
    <property type="entry name" value="HTH-TYPE TRANSCRIPTIONAL REGULATOR SRLR-RELATED"/>
    <property type="match status" value="1"/>
</dbReference>
<reference evidence="6" key="1">
    <citation type="submission" date="2019-06" db="EMBL/GenBank/DDBJ databases">
        <title>Alistipes onderdonkii subsp. vulgaris subsp. nov., Alistipes dispar sp. nov. and Alistipes communis sp. nov., isolated from human faeces, and creation of Alistipes onderdonkii subsp. onderdonkii subsp. nov.</title>
        <authorList>
            <person name="Sakamoto M."/>
            <person name="Ikeyama N."/>
            <person name="Ogata Y."/>
            <person name="Suda W."/>
            <person name="Iino T."/>
            <person name="Hattori M."/>
            <person name="Ohkuma M."/>
        </authorList>
    </citation>
    <scope>NUCLEOTIDE SEQUENCE [LARGE SCALE GENOMIC DNA]</scope>
    <source>
        <strain evidence="6">5CPEGH6</strain>
    </source>
</reference>
<dbReference type="SMART" id="SM01134">
    <property type="entry name" value="DeoRC"/>
    <property type="match status" value="1"/>
</dbReference>
<dbReference type="EMBL" id="AP019736">
    <property type="protein sequence ID" value="BBL07283.1"/>
    <property type="molecule type" value="Genomic_DNA"/>
</dbReference>
<feature type="domain" description="HTH deoR-type" evidence="4">
    <location>
        <begin position="3"/>
        <end position="58"/>
    </location>
</feature>
<dbReference type="KEGG" id="ada:A5CPEGH6_19210"/>
<dbReference type="PRINTS" id="PR00037">
    <property type="entry name" value="HTHLACR"/>
</dbReference>
<evidence type="ECO:0000256" key="1">
    <source>
        <dbReference type="ARBA" id="ARBA00023015"/>
    </source>
</evidence>
<sequence length="255" mass="28060">MSLPERHGRILALLQQYGSISVTQLSERFRVSEVTIRKDLSFLEQQKKLYRTHGSAILISPYISDRHVNEKEKKNVAEKQALGAAAAALLAQDDSIIIASGTTMAFLAREIKPQGRLTVITASVPVTQILSQDPDVDVIQLGGITRSSSVSVVGPFAEQMLRSFNCSKLFIGVDGIDPDFGLTTTNMLEASLNRAMIDAAQKVVVLADSSKFGRRGFSKICDLESVDRIITDNRVQPLYLDRLRERGIEVTVVEV</sequence>
<keyword evidence="1" id="KW-0805">Transcription regulation</keyword>
<keyword evidence="2" id="KW-0238">DNA-binding</keyword>
<protein>
    <submittedName>
        <fullName evidence="5">DeoR family transcriptional regulator</fullName>
    </submittedName>
</protein>
<dbReference type="Pfam" id="PF08220">
    <property type="entry name" value="HTH_DeoR"/>
    <property type="match status" value="1"/>
</dbReference>
<dbReference type="Gene3D" id="1.10.10.10">
    <property type="entry name" value="Winged helix-like DNA-binding domain superfamily/Winged helix DNA-binding domain"/>
    <property type="match status" value="1"/>
</dbReference>
<evidence type="ECO:0000256" key="2">
    <source>
        <dbReference type="ARBA" id="ARBA00023125"/>
    </source>
</evidence>
<evidence type="ECO:0000313" key="6">
    <source>
        <dbReference type="Proteomes" id="UP000319374"/>
    </source>
</evidence>
<dbReference type="PANTHER" id="PTHR30363:SF44">
    <property type="entry name" value="AGA OPERON TRANSCRIPTIONAL REPRESSOR-RELATED"/>
    <property type="match status" value="1"/>
</dbReference>
<accession>A0A4Y1X1U8</accession>
<dbReference type="Pfam" id="PF00455">
    <property type="entry name" value="DeoRC"/>
    <property type="match status" value="1"/>
</dbReference>
<dbReference type="InterPro" id="IPR036388">
    <property type="entry name" value="WH-like_DNA-bd_sf"/>
</dbReference>
<dbReference type="GO" id="GO:0003677">
    <property type="term" value="F:DNA binding"/>
    <property type="evidence" value="ECO:0007669"/>
    <property type="project" value="UniProtKB-KW"/>
</dbReference>
<dbReference type="GO" id="GO:0003700">
    <property type="term" value="F:DNA-binding transcription factor activity"/>
    <property type="evidence" value="ECO:0007669"/>
    <property type="project" value="InterPro"/>
</dbReference>
<dbReference type="Gene3D" id="3.40.50.1360">
    <property type="match status" value="1"/>
</dbReference>
<evidence type="ECO:0000256" key="3">
    <source>
        <dbReference type="ARBA" id="ARBA00023163"/>
    </source>
</evidence>
<organism evidence="5 6">
    <name type="scientific">Alistipes dispar</name>
    <dbReference type="NCBI Taxonomy" id="2585119"/>
    <lineage>
        <taxon>Bacteria</taxon>
        <taxon>Pseudomonadati</taxon>
        <taxon>Bacteroidota</taxon>
        <taxon>Bacteroidia</taxon>
        <taxon>Bacteroidales</taxon>
        <taxon>Rikenellaceae</taxon>
        <taxon>Alistipes</taxon>
    </lineage>
</organism>
<proteinExistence type="predicted"/>
<dbReference type="PROSITE" id="PS00894">
    <property type="entry name" value="HTH_DEOR_1"/>
    <property type="match status" value="1"/>
</dbReference>
<dbReference type="PROSITE" id="PS51000">
    <property type="entry name" value="HTH_DEOR_2"/>
    <property type="match status" value="1"/>
</dbReference>
<name>A0A4Y1X1U8_9BACT</name>
<dbReference type="Proteomes" id="UP000319374">
    <property type="component" value="Chromosome"/>
</dbReference>
<dbReference type="InterPro" id="IPR001034">
    <property type="entry name" value="DeoR_HTH"/>
</dbReference>
<evidence type="ECO:0000313" key="5">
    <source>
        <dbReference type="EMBL" id="BBL07283.1"/>
    </source>
</evidence>
<gene>
    <name evidence="5" type="ORF">A5CPEGH6_19210</name>
</gene>
<dbReference type="InterPro" id="IPR018356">
    <property type="entry name" value="Tscrpt_reg_HTH_DeoR_CS"/>
</dbReference>
<dbReference type="InterPro" id="IPR037171">
    <property type="entry name" value="NagB/RpiA_transferase-like"/>
</dbReference>
<evidence type="ECO:0000259" key="4">
    <source>
        <dbReference type="PROSITE" id="PS51000"/>
    </source>
</evidence>
<dbReference type="AlphaFoldDB" id="A0A4Y1X1U8"/>
<dbReference type="InterPro" id="IPR036390">
    <property type="entry name" value="WH_DNA-bd_sf"/>
</dbReference>
<keyword evidence="3" id="KW-0804">Transcription</keyword>
<dbReference type="InterPro" id="IPR014036">
    <property type="entry name" value="DeoR-like_C"/>
</dbReference>
<dbReference type="SUPFAM" id="SSF100950">
    <property type="entry name" value="NagB/RpiA/CoA transferase-like"/>
    <property type="match status" value="1"/>
</dbReference>